<dbReference type="InterPro" id="IPR039420">
    <property type="entry name" value="WalR-like"/>
</dbReference>
<feature type="domain" description="OmpR/PhoB-type" evidence="9">
    <location>
        <begin position="119"/>
        <end position="218"/>
    </location>
</feature>
<dbReference type="Gene3D" id="1.10.10.10">
    <property type="entry name" value="Winged helix-like DNA-binding domain superfamily/Winged helix DNA-binding domain"/>
    <property type="match status" value="1"/>
</dbReference>
<dbReference type="CDD" id="cd00383">
    <property type="entry name" value="trans_reg_C"/>
    <property type="match status" value="1"/>
</dbReference>
<evidence type="ECO:0000256" key="2">
    <source>
        <dbReference type="ARBA" id="ARBA00023012"/>
    </source>
</evidence>
<dbReference type="InterPro" id="IPR011006">
    <property type="entry name" value="CheY-like_superfamily"/>
</dbReference>
<proteinExistence type="predicted"/>
<dbReference type="InterPro" id="IPR016032">
    <property type="entry name" value="Sig_transdc_resp-reg_C-effctor"/>
</dbReference>
<dbReference type="EMBL" id="JBFBVU010000004">
    <property type="protein sequence ID" value="MEV8466242.1"/>
    <property type="molecule type" value="Genomic_DNA"/>
</dbReference>
<feature type="DNA-binding region" description="OmpR/PhoB-type" evidence="7">
    <location>
        <begin position="119"/>
        <end position="218"/>
    </location>
</feature>
<evidence type="ECO:0000256" key="5">
    <source>
        <dbReference type="ARBA" id="ARBA00023163"/>
    </source>
</evidence>
<evidence type="ECO:0000259" key="8">
    <source>
        <dbReference type="PROSITE" id="PS50110"/>
    </source>
</evidence>
<dbReference type="SUPFAM" id="SSF52172">
    <property type="entry name" value="CheY-like"/>
    <property type="match status" value="1"/>
</dbReference>
<keyword evidence="2" id="KW-0902">Two-component regulatory system</keyword>
<dbReference type="SMART" id="SM00862">
    <property type="entry name" value="Trans_reg_C"/>
    <property type="match status" value="1"/>
</dbReference>
<evidence type="ECO:0000256" key="1">
    <source>
        <dbReference type="ARBA" id="ARBA00022553"/>
    </source>
</evidence>
<feature type="domain" description="Response regulatory" evidence="8">
    <location>
        <begin position="2"/>
        <end position="112"/>
    </location>
</feature>
<feature type="modified residue" description="4-aspartylphosphate" evidence="6">
    <location>
        <position position="49"/>
    </location>
</feature>
<comment type="caution">
    <text evidence="10">The sequence shown here is derived from an EMBL/GenBank/DDBJ whole genome shotgun (WGS) entry which is preliminary data.</text>
</comment>
<dbReference type="PANTHER" id="PTHR48111:SF22">
    <property type="entry name" value="REGULATOR OF RPOS"/>
    <property type="match status" value="1"/>
</dbReference>
<reference evidence="10 11" key="1">
    <citation type="submission" date="2024-07" db="EMBL/GenBank/DDBJ databases">
        <authorList>
            <person name="Kang M."/>
        </authorList>
    </citation>
    <scope>NUCLEOTIDE SEQUENCE [LARGE SCALE GENOMIC DNA]</scope>
    <source>
        <strain evidence="10 11">DFM31</strain>
    </source>
</reference>
<dbReference type="RefSeq" id="WP_366192043.1">
    <property type="nucleotide sequence ID" value="NZ_JBFBVU010000004.1"/>
</dbReference>
<dbReference type="PROSITE" id="PS50110">
    <property type="entry name" value="RESPONSE_REGULATORY"/>
    <property type="match status" value="1"/>
</dbReference>
<gene>
    <name evidence="10" type="ORF">AB0T83_05505</name>
</gene>
<keyword evidence="5" id="KW-0804">Transcription</keyword>
<evidence type="ECO:0000313" key="11">
    <source>
        <dbReference type="Proteomes" id="UP001553161"/>
    </source>
</evidence>
<protein>
    <submittedName>
        <fullName evidence="10">Response regulator transcription factor</fullName>
    </submittedName>
</protein>
<dbReference type="PROSITE" id="PS51755">
    <property type="entry name" value="OMPR_PHOB"/>
    <property type="match status" value="1"/>
</dbReference>
<evidence type="ECO:0000313" key="10">
    <source>
        <dbReference type="EMBL" id="MEV8466242.1"/>
    </source>
</evidence>
<keyword evidence="1 6" id="KW-0597">Phosphoprotein</keyword>
<dbReference type="InterPro" id="IPR001789">
    <property type="entry name" value="Sig_transdc_resp-reg_receiver"/>
</dbReference>
<name>A0ABV3L3U7_9RHOB</name>
<sequence>MNICIVSQNPMLVKSIELMLADKAFGMSVAKFDSTHTRACPVPGLVILDSHLPALEIQGFHAYHAAQLASIPVLVIVGNDPDPNVPEGFDGADTLATPFHRGDLLARIHASQQIRRTHGKTARVGALVLDLEAQQARIGEMPVPLTAKEYEVLEYLALRKGTTLTKEMFLDRLYGGIDEPEVKIIDVFVCKIRRKLKQLTGGDPLIQTVWGRGYVLRDPVEEAVVLPRTVRAVV</sequence>
<dbReference type="Proteomes" id="UP001553161">
    <property type="component" value="Unassembled WGS sequence"/>
</dbReference>
<keyword evidence="3" id="KW-0805">Transcription regulation</keyword>
<dbReference type="PANTHER" id="PTHR48111">
    <property type="entry name" value="REGULATOR OF RPOS"/>
    <property type="match status" value="1"/>
</dbReference>
<evidence type="ECO:0000256" key="3">
    <source>
        <dbReference type="ARBA" id="ARBA00023015"/>
    </source>
</evidence>
<evidence type="ECO:0000256" key="6">
    <source>
        <dbReference type="PROSITE-ProRule" id="PRU00169"/>
    </source>
</evidence>
<evidence type="ECO:0000259" key="9">
    <source>
        <dbReference type="PROSITE" id="PS51755"/>
    </source>
</evidence>
<dbReference type="Pfam" id="PF00486">
    <property type="entry name" value="Trans_reg_C"/>
    <property type="match status" value="1"/>
</dbReference>
<evidence type="ECO:0000256" key="4">
    <source>
        <dbReference type="ARBA" id="ARBA00023125"/>
    </source>
</evidence>
<evidence type="ECO:0000256" key="7">
    <source>
        <dbReference type="PROSITE-ProRule" id="PRU01091"/>
    </source>
</evidence>
<keyword evidence="11" id="KW-1185">Reference proteome</keyword>
<keyword evidence="4 7" id="KW-0238">DNA-binding</keyword>
<dbReference type="InterPro" id="IPR001867">
    <property type="entry name" value="OmpR/PhoB-type_DNA-bd"/>
</dbReference>
<organism evidence="10 11">
    <name type="scientific">Meridianimarinicoccus marinus</name>
    <dbReference type="NCBI Taxonomy" id="3231483"/>
    <lineage>
        <taxon>Bacteria</taxon>
        <taxon>Pseudomonadati</taxon>
        <taxon>Pseudomonadota</taxon>
        <taxon>Alphaproteobacteria</taxon>
        <taxon>Rhodobacterales</taxon>
        <taxon>Paracoccaceae</taxon>
        <taxon>Meridianimarinicoccus</taxon>
    </lineage>
</organism>
<dbReference type="SUPFAM" id="SSF46894">
    <property type="entry name" value="C-terminal effector domain of the bipartite response regulators"/>
    <property type="match status" value="1"/>
</dbReference>
<accession>A0ABV3L3U7</accession>
<dbReference type="InterPro" id="IPR036388">
    <property type="entry name" value="WH-like_DNA-bd_sf"/>
</dbReference>